<evidence type="ECO:0000313" key="12">
    <source>
        <dbReference type="Proteomes" id="UP000265515"/>
    </source>
</evidence>
<evidence type="ECO:0000256" key="4">
    <source>
        <dbReference type="ARBA" id="ARBA00022692"/>
    </source>
</evidence>
<feature type="region of interest" description="Disordered" evidence="8">
    <location>
        <begin position="52"/>
        <end position="226"/>
    </location>
</feature>
<feature type="transmembrane region" description="Helical" evidence="9">
    <location>
        <begin position="12"/>
        <end position="33"/>
    </location>
</feature>
<dbReference type="InterPro" id="IPR007657">
    <property type="entry name" value="Glycosyltransferase_61"/>
</dbReference>
<dbReference type="InterPro" id="IPR049625">
    <property type="entry name" value="Glyco_transf_61_cat"/>
</dbReference>
<keyword evidence="12" id="KW-1185">Reference proteome</keyword>
<dbReference type="GO" id="GO:0016020">
    <property type="term" value="C:membrane"/>
    <property type="evidence" value="ECO:0007669"/>
    <property type="project" value="UniProtKB-SubCell"/>
</dbReference>
<feature type="domain" description="Glycosyltransferase 61 catalytic" evidence="10">
    <location>
        <begin position="439"/>
        <end position="702"/>
    </location>
</feature>
<keyword evidence="3" id="KW-0808">Transferase</keyword>
<dbReference type="GO" id="GO:0035269">
    <property type="term" value="P:protein O-linked glycosylation via mannose"/>
    <property type="evidence" value="ECO:0007669"/>
    <property type="project" value="TreeGrafter"/>
</dbReference>
<evidence type="ECO:0000256" key="1">
    <source>
        <dbReference type="ARBA" id="ARBA00004167"/>
    </source>
</evidence>
<comment type="caution">
    <text evidence="11">The sequence shown here is derived from an EMBL/GenBank/DDBJ whole genome shotgun (WGS) entry which is preliminary data.</text>
</comment>
<dbReference type="GO" id="GO:0005783">
    <property type="term" value="C:endoplasmic reticulum"/>
    <property type="evidence" value="ECO:0007669"/>
    <property type="project" value="TreeGrafter"/>
</dbReference>
<evidence type="ECO:0000256" key="5">
    <source>
        <dbReference type="ARBA" id="ARBA00022989"/>
    </source>
</evidence>
<dbReference type="GO" id="GO:0005794">
    <property type="term" value="C:Golgi apparatus"/>
    <property type="evidence" value="ECO:0007669"/>
    <property type="project" value="UniProtKB-ARBA"/>
</dbReference>
<feature type="compositionally biased region" description="Basic and acidic residues" evidence="8">
    <location>
        <begin position="582"/>
        <end position="593"/>
    </location>
</feature>
<proteinExistence type="predicted"/>
<gene>
    <name evidence="11" type="ORF">CBR_g2784</name>
</gene>
<evidence type="ECO:0000256" key="3">
    <source>
        <dbReference type="ARBA" id="ARBA00022679"/>
    </source>
</evidence>
<feature type="compositionally biased region" description="Basic and acidic residues" evidence="8">
    <location>
        <begin position="145"/>
        <end position="157"/>
    </location>
</feature>
<feature type="compositionally biased region" description="Basic and acidic residues" evidence="8">
    <location>
        <begin position="108"/>
        <end position="120"/>
    </location>
</feature>
<sequence>MDRRKGKGWNHRWPPALLWVVVLTVFFLSYVMVRIHVSPFIDRHYDWEGVGGEDGAVAMGEESPGGQEDDVVEETPEATGQETPTQESPEAGQEPPGGGTAGGQEAVGEGRRRVSREESKLGYSPSHHKDDDDDGDDGDGDDGDNDVRRDSLTRGKTDPNNQPSEVVSDEDLSKGGDDMAKGRDIIIERRRMKEEVVEEERRGGEEEEGKKEEEEEERERKEDKRHHTRVIDPVFGERRLLRSYEDLVAYSKENGWLDNSSSSATKGDGIELKDLSLTPEELGWANDPPSYRWKDASGVFHLQELAMCLLCGSETLYRLSMRDDLVCRNSEPRSFLFCTGWNPTESQCYANSDLAKKEANRTGGYYKRRMGAKSHNPFIATFRGSVYVSLNGQVYTDEYVFDPRGTCPRAPFPPIKPESARAQNHHKKVYVVDHIWPGFHHDLSEMAPQIMPFYDELLADPSIVIHTTSLMSFVTGVGIGMPSTPSQDIIEELGINRSRLIAGDVHADEVVVADTPCGIPEWLYKVYATRLGKVMRERALDSETPPVPTNRTHSTLTAIVRAKKEAQDMMEIPRDALETQLRSEKSNLSKSDNDGDNDAAVASSSTYRGGNKAEEQNTATGKGTMLVIRRSQKRFVDNHDELMSALTDAFGNHPTLKLEVYDERLVTGQRAIWQQFAKADIVIAPHGAGLTNMLVMKRGGVVYEFLQPIGAKIDPAHLNCCLRDLALTLGLDYFSDFPVKWQDPYVDFDMDQERWISYPSHMTVNVSRAVAFLNKALHDKGWL</sequence>
<dbReference type="Pfam" id="PF04577">
    <property type="entry name" value="Glyco_transf_61"/>
    <property type="match status" value="1"/>
</dbReference>
<accession>A0A388KE58</accession>
<organism evidence="11 12">
    <name type="scientific">Chara braunii</name>
    <name type="common">Braun's stonewort</name>
    <dbReference type="NCBI Taxonomy" id="69332"/>
    <lineage>
        <taxon>Eukaryota</taxon>
        <taxon>Viridiplantae</taxon>
        <taxon>Streptophyta</taxon>
        <taxon>Charophyceae</taxon>
        <taxon>Charales</taxon>
        <taxon>Characeae</taxon>
        <taxon>Chara</taxon>
    </lineage>
</organism>
<dbReference type="PANTHER" id="PTHR20961:SF38">
    <property type="entry name" value="PROTEIN O-LINKED-MANNOSE BETA-1,4-N-ACETYLGLUCOSAMINYLTRANSFERASE 2"/>
    <property type="match status" value="1"/>
</dbReference>
<protein>
    <recommendedName>
        <fullName evidence="10">Glycosyltransferase 61 catalytic domain-containing protein</fullName>
    </recommendedName>
</protein>
<keyword evidence="4 9" id="KW-0812">Transmembrane</keyword>
<evidence type="ECO:0000256" key="8">
    <source>
        <dbReference type="SAM" id="MobiDB-lite"/>
    </source>
</evidence>
<feature type="compositionally biased region" description="Acidic residues" evidence="8">
    <location>
        <begin position="67"/>
        <end position="76"/>
    </location>
</feature>
<keyword evidence="5 9" id="KW-1133">Transmembrane helix</keyword>
<keyword evidence="2" id="KW-0328">Glycosyltransferase</keyword>
<feature type="compositionally biased region" description="Basic and acidic residues" evidence="8">
    <location>
        <begin position="171"/>
        <end position="222"/>
    </location>
</feature>
<dbReference type="GO" id="GO:0016763">
    <property type="term" value="F:pentosyltransferase activity"/>
    <property type="evidence" value="ECO:0007669"/>
    <property type="project" value="UniProtKB-ARBA"/>
</dbReference>
<dbReference type="Gramene" id="GBG68233">
    <property type="protein sequence ID" value="GBG68233"/>
    <property type="gene ID" value="CBR_g2784"/>
</dbReference>
<dbReference type="PANTHER" id="PTHR20961">
    <property type="entry name" value="GLYCOSYLTRANSFERASE"/>
    <property type="match status" value="1"/>
</dbReference>
<dbReference type="Proteomes" id="UP000265515">
    <property type="component" value="Unassembled WGS sequence"/>
</dbReference>
<evidence type="ECO:0000259" key="10">
    <source>
        <dbReference type="Pfam" id="PF04577"/>
    </source>
</evidence>
<keyword evidence="7" id="KW-0325">Glycoprotein</keyword>
<evidence type="ECO:0000313" key="11">
    <source>
        <dbReference type="EMBL" id="GBG68233.1"/>
    </source>
</evidence>
<evidence type="ECO:0000256" key="9">
    <source>
        <dbReference type="SAM" id="Phobius"/>
    </source>
</evidence>
<keyword evidence="6 9" id="KW-0472">Membrane</keyword>
<feature type="region of interest" description="Disordered" evidence="8">
    <location>
        <begin position="582"/>
        <end position="624"/>
    </location>
</feature>
<feature type="compositionally biased region" description="Acidic residues" evidence="8">
    <location>
        <begin position="131"/>
        <end position="144"/>
    </location>
</feature>
<name>A0A388KE58_CHABU</name>
<evidence type="ECO:0000256" key="6">
    <source>
        <dbReference type="ARBA" id="ARBA00023136"/>
    </source>
</evidence>
<dbReference type="OrthoDB" id="529273at2759"/>
<dbReference type="EMBL" id="BFEA01000097">
    <property type="protein sequence ID" value="GBG68233.1"/>
    <property type="molecule type" value="Genomic_DNA"/>
</dbReference>
<dbReference type="AlphaFoldDB" id="A0A388KE58"/>
<evidence type="ECO:0000256" key="7">
    <source>
        <dbReference type="ARBA" id="ARBA00023180"/>
    </source>
</evidence>
<reference evidence="11 12" key="1">
    <citation type="journal article" date="2018" name="Cell">
        <title>The Chara Genome: Secondary Complexity and Implications for Plant Terrestrialization.</title>
        <authorList>
            <person name="Nishiyama T."/>
            <person name="Sakayama H."/>
            <person name="Vries J.D."/>
            <person name="Buschmann H."/>
            <person name="Saint-Marcoux D."/>
            <person name="Ullrich K.K."/>
            <person name="Haas F.B."/>
            <person name="Vanderstraeten L."/>
            <person name="Becker D."/>
            <person name="Lang D."/>
            <person name="Vosolsobe S."/>
            <person name="Rombauts S."/>
            <person name="Wilhelmsson P.K.I."/>
            <person name="Janitza P."/>
            <person name="Kern R."/>
            <person name="Heyl A."/>
            <person name="Rumpler F."/>
            <person name="Villalobos L.I.A.C."/>
            <person name="Clay J.M."/>
            <person name="Skokan R."/>
            <person name="Toyoda A."/>
            <person name="Suzuki Y."/>
            <person name="Kagoshima H."/>
            <person name="Schijlen E."/>
            <person name="Tajeshwar N."/>
            <person name="Catarino B."/>
            <person name="Hetherington A.J."/>
            <person name="Saltykova A."/>
            <person name="Bonnot C."/>
            <person name="Breuninger H."/>
            <person name="Symeonidi A."/>
            <person name="Radhakrishnan G.V."/>
            <person name="Van Nieuwerburgh F."/>
            <person name="Deforce D."/>
            <person name="Chang C."/>
            <person name="Karol K.G."/>
            <person name="Hedrich R."/>
            <person name="Ulvskov P."/>
            <person name="Glockner G."/>
            <person name="Delwiche C.F."/>
            <person name="Petrasek J."/>
            <person name="Van de Peer Y."/>
            <person name="Friml J."/>
            <person name="Beilby M."/>
            <person name="Dolan L."/>
            <person name="Kohara Y."/>
            <person name="Sugano S."/>
            <person name="Fujiyama A."/>
            <person name="Delaux P.-M."/>
            <person name="Quint M."/>
            <person name="TheiBen G."/>
            <person name="Hagemann M."/>
            <person name="Harholt J."/>
            <person name="Dunand C."/>
            <person name="Zachgo S."/>
            <person name="Langdale J."/>
            <person name="Maumus F."/>
            <person name="Straeten D.V.D."/>
            <person name="Gould S.B."/>
            <person name="Rensing S.A."/>
        </authorList>
    </citation>
    <scope>NUCLEOTIDE SEQUENCE [LARGE SCALE GENOMIC DNA]</scope>
    <source>
        <strain evidence="11 12">S276</strain>
    </source>
</reference>
<comment type="subcellular location">
    <subcellularLocation>
        <location evidence="1">Membrane</location>
        <topology evidence="1">Single-pass membrane protein</topology>
    </subcellularLocation>
</comment>
<dbReference type="GO" id="GO:0097363">
    <property type="term" value="F:protein O-acetylglucosaminyltransferase activity"/>
    <property type="evidence" value="ECO:0007669"/>
    <property type="project" value="TreeGrafter"/>
</dbReference>
<evidence type="ECO:0000256" key="2">
    <source>
        <dbReference type="ARBA" id="ARBA00022676"/>
    </source>
</evidence>